<proteinExistence type="predicted"/>
<name>A0ACC2EEJ5_DIPCM</name>
<comment type="caution">
    <text evidence="1">The sequence shown here is derived from an EMBL/GenBank/DDBJ whole genome shotgun (WGS) entry which is preliminary data.</text>
</comment>
<reference evidence="2" key="1">
    <citation type="journal article" date="2024" name="Proc. Natl. Acad. Sci. U.S.A.">
        <title>Extraordinary preservation of gene collinearity over three hundred million years revealed in homosporous lycophytes.</title>
        <authorList>
            <person name="Li C."/>
            <person name="Wickell D."/>
            <person name="Kuo L.Y."/>
            <person name="Chen X."/>
            <person name="Nie B."/>
            <person name="Liao X."/>
            <person name="Peng D."/>
            <person name="Ji J."/>
            <person name="Jenkins J."/>
            <person name="Williams M."/>
            <person name="Shu S."/>
            <person name="Plott C."/>
            <person name="Barry K."/>
            <person name="Rajasekar S."/>
            <person name="Grimwood J."/>
            <person name="Han X."/>
            <person name="Sun S."/>
            <person name="Hou Z."/>
            <person name="He W."/>
            <person name="Dai G."/>
            <person name="Sun C."/>
            <person name="Schmutz J."/>
            <person name="Leebens-Mack J.H."/>
            <person name="Li F.W."/>
            <person name="Wang L."/>
        </authorList>
    </citation>
    <scope>NUCLEOTIDE SEQUENCE [LARGE SCALE GENOMIC DNA]</scope>
    <source>
        <strain evidence="2">cv. PW_Plant_1</strain>
    </source>
</reference>
<organism evidence="1 2">
    <name type="scientific">Diphasiastrum complanatum</name>
    <name type="common">Issler's clubmoss</name>
    <name type="synonym">Lycopodium complanatum</name>
    <dbReference type="NCBI Taxonomy" id="34168"/>
    <lineage>
        <taxon>Eukaryota</taxon>
        <taxon>Viridiplantae</taxon>
        <taxon>Streptophyta</taxon>
        <taxon>Embryophyta</taxon>
        <taxon>Tracheophyta</taxon>
        <taxon>Lycopodiopsida</taxon>
        <taxon>Lycopodiales</taxon>
        <taxon>Lycopodiaceae</taxon>
        <taxon>Lycopodioideae</taxon>
        <taxon>Diphasiastrum</taxon>
    </lineage>
</organism>
<dbReference type="EMBL" id="CM055093">
    <property type="protein sequence ID" value="KAJ7564818.1"/>
    <property type="molecule type" value="Genomic_DNA"/>
</dbReference>
<evidence type="ECO:0000313" key="2">
    <source>
        <dbReference type="Proteomes" id="UP001162992"/>
    </source>
</evidence>
<accession>A0ACC2EEJ5</accession>
<evidence type="ECO:0000313" key="1">
    <source>
        <dbReference type="EMBL" id="KAJ7564818.1"/>
    </source>
</evidence>
<gene>
    <name evidence="1" type="ORF">O6H91_02G034700</name>
</gene>
<keyword evidence="2" id="KW-1185">Reference proteome</keyword>
<dbReference type="Proteomes" id="UP001162992">
    <property type="component" value="Chromosome 2"/>
</dbReference>
<sequence>MIVLSLSHESHKGVTVLVCEFERERERETEERIRRSRKKKMTIISRTSTRYDSFSSNEASETRELRTLAGALIASLALLLLLCWLSQRYSIWLWKRRPQLPPGPPAWPLIGNLHLLGKLPHRSLHRLAKKYGSIMYLRLGLVPVVVVSNAEMAREFLHTHDKNFASRPRMNAVDALAYGQLTVSFSPYNHYFQQMKKILNVHLLSVKRLAESKYVRSEEVSLLLQSILEDHLHNREVNLLDKVCTMSNNIISRLLIDRRIFNVDDNGKEAERFKRMADRISAYLGAVNIGDYLPFLVCLDLQGYDAKMKNLHIEMDAFLKKVIAIYGEETGDSQGTRPTDVLDVLLSLASEHSKTNQQLLNDRSIKATILNIFIAGTRTSTNTVHWAMSEILKNPSILDKARQELNKEIGNERKAEESDIAKLTYLQAIVKETFRLHPPTPLLLPHESMQDCKIAGYDIPKKTRLLVNTWAVGRDPSVWERPLEFDPERFIRSNHIDVRGQHFELLPFGSGRRSCPGMSMGLTVVQSTLASLIHSFDWDLPAGQRAEEIDMRENPGMGLSKASPLLAIAKPRLHSSLYTH</sequence>
<protein>
    <submittedName>
        <fullName evidence="1">Uncharacterized protein</fullName>
    </submittedName>
</protein>